<evidence type="ECO:0000256" key="2">
    <source>
        <dbReference type="ARBA" id="ARBA00023002"/>
    </source>
</evidence>
<feature type="active site" evidence="5">
    <location>
        <position position="252"/>
    </location>
</feature>
<dbReference type="RefSeq" id="XP_016218397.1">
    <property type="nucleotide sequence ID" value="XM_016354302.1"/>
</dbReference>
<dbReference type="Proteomes" id="UP000053259">
    <property type="component" value="Unassembled WGS sequence"/>
</dbReference>
<dbReference type="InterPro" id="IPR016163">
    <property type="entry name" value="Ald_DH_C"/>
</dbReference>
<dbReference type="EC" id="1.2.1.3" evidence="3"/>
<comment type="similarity">
    <text evidence="1 6">Belongs to the aldehyde dehydrogenase family.</text>
</comment>
<dbReference type="FunFam" id="3.40.309.10:FF:000012">
    <property type="entry name" value="Betaine aldehyde dehydrogenase"/>
    <property type="match status" value="1"/>
</dbReference>
<accession>A0A0D2APD6</accession>
<dbReference type="VEuPathDB" id="FungiDB:PV09_01418"/>
<keyword evidence="9" id="KW-1185">Reference proteome</keyword>
<dbReference type="PROSITE" id="PS00070">
    <property type="entry name" value="ALDEHYDE_DEHYDR_CYS"/>
    <property type="match status" value="1"/>
</dbReference>
<evidence type="ECO:0000256" key="4">
    <source>
        <dbReference type="ARBA" id="ARBA00049194"/>
    </source>
</evidence>
<dbReference type="PANTHER" id="PTHR11699">
    <property type="entry name" value="ALDEHYDE DEHYDROGENASE-RELATED"/>
    <property type="match status" value="1"/>
</dbReference>
<keyword evidence="2 6" id="KW-0560">Oxidoreductase</keyword>
<dbReference type="InterPro" id="IPR015590">
    <property type="entry name" value="Aldehyde_DH_dom"/>
</dbReference>
<dbReference type="OrthoDB" id="310895at2759"/>
<dbReference type="InterPro" id="IPR029510">
    <property type="entry name" value="Ald_DH_CS_GLU"/>
</dbReference>
<dbReference type="GO" id="GO:0004029">
    <property type="term" value="F:aldehyde dehydrogenase (NAD+) activity"/>
    <property type="evidence" value="ECO:0007669"/>
    <property type="project" value="UniProtKB-EC"/>
</dbReference>
<dbReference type="InterPro" id="IPR016161">
    <property type="entry name" value="Ald_DH/histidinol_DH"/>
</dbReference>
<dbReference type="PROSITE" id="PS00687">
    <property type="entry name" value="ALDEHYDE_DEHYDR_GLU"/>
    <property type="match status" value="1"/>
</dbReference>
<dbReference type="GeneID" id="27309391"/>
<evidence type="ECO:0000256" key="6">
    <source>
        <dbReference type="RuleBase" id="RU003345"/>
    </source>
</evidence>
<dbReference type="Pfam" id="PF00171">
    <property type="entry name" value="Aldedh"/>
    <property type="match status" value="1"/>
</dbReference>
<evidence type="ECO:0000313" key="8">
    <source>
        <dbReference type="EMBL" id="KIW08528.1"/>
    </source>
</evidence>
<dbReference type="SUPFAM" id="SSF53720">
    <property type="entry name" value="ALDH-like"/>
    <property type="match status" value="1"/>
</dbReference>
<gene>
    <name evidence="8" type="ORF">PV09_01418</name>
</gene>
<organism evidence="8 9">
    <name type="scientific">Verruconis gallopava</name>
    <dbReference type="NCBI Taxonomy" id="253628"/>
    <lineage>
        <taxon>Eukaryota</taxon>
        <taxon>Fungi</taxon>
        <taxon>Dikarya</taxon>
        <taxon>Ascomycota</taxon>
        <taxon>Pezizomycotina</taxon>
        <taxon>Dothideomycetes</taxon>
        <taxon>Pleosporomycetidae</taxon>
        <taxon>Venturiales</taxon>
        <taxon>Sympoventuriaceae</taxon>
        <taxon>Verruconis</taxon>
    </lineage>
</organism>
<evidence type="ECO:0000256" key="1">
    <source>
        <dbReference type="ARBA" id="ARBA00009986"/>
    </source>
</evidence>
<sequence>MTSKLENRHWINNEFVEFAAKESYTVRSPFDDHVVGTVPVADESVVDRAVAAAREAYERGPWSNFTPTQRAHCMLKLADLIETKADEIAKIEAASIGQPAGSSRMITSMCASVYRYYAGWADKIAGESYKEEDGSYKIVQYEPYGVCAGIAAWNATILYVAWKIAPALAAGNTFVFKSSEKAPFSPLLVAPLYKEAGFPPGVVNFISGNGLTGALLSAHMDIDKISFTGSGVTGRKVQDAAAKSNLKKVTLELGGKSPALIFDDANLENAVTQNSQLFLWNTGQVCAATSRVFVQKSIAPKFIEALKNAFKNAEGAFGSDPAQATTMLGPLADKLQYDRVMSFIESGKAESGAELLVGGNKIEGHKGLYVQPTIFLNAKDDAKIYREEIFGPVLNLRTFETEEEAVKLANDTAYGLSSALYTESISRALRVASKIKAGTVGINGVAFPANTTPFGGFKQSGYGRELGKAGLFAYLQEKTISINMAV</sequence>
<protein>
    <recommendedName>
        <fullName evidence="3">aldehyde dehydrogenase (NAD(+))</fullName>
        <ecNumber evidence="3">1.2.1.3</ecNumber>
    </recommendedName>
</protein>
<name>A0A0D2APD6_9PEZI</name>
<dbReference type="InterPro" id="IPR016160">
    <property type="entry name" value="Ald_DH_CS_CYS"/>
</dbReference>
<evidence type="ECO:0000256" key="5">
    <source>
        <dbReference type="PROSITE-ProRule" id="PRU10007"/>
    </source>
</evidence>
<dbReference type="STRING" id="253628.A0A0D2APD6"/>
<proteinExistence type="inferred from homology"/>
<evidence type="ECO:0000259" key="7">
    <source>
        <dbReference type="Pfam" id="PF00171"/>
    </source>
</evidence>
<evidence type="ECO:0000256" key="3">
    <source>
        <dbReference type="ARBA" id="ARBA00024226"/>
    </source>
</evidence>
<dbReference type="Gene3D" id="3.40.309.10">
    <property type="entry name" value="Aldehyde Dehydrogenase, Chain A, domain 2"/>
    <property type="match status" value="1"/>
</dbReference>
<dbReference type="InterPro" id="IPR016162">
    <property type="entry name" value="Ald_DH_N"/>
</dbReference>
<reference evidence="8 9" key="1">
    <citation type="submission" date="2015-01" db="EMBL/GenBank/DDBJ databases">
        <title>The Genome Sequence of Ochroconis gallopava CBS43764.</title>
        <authorList>
            <consortium name="The Broad Institute Genomics Platform"/>
            <person name="Cuomo C."/>
            <person name="de Hoog S."/>
            <person name="Gorbushina A."/>
            <person name="Stielow B."/>
            <person name="Teixiera M."/>
            <person name="Abouelleil A."/>
            <person name="Chapman S.B."/>
            <person name="Priest M."/>
            <person name="Young S.K."/>
            <person name="Wortman J."/>
            <person name="Nusbaum C."/>
            <person name="Birren B."/>
        </authorList>
    </citation>
    <scope>NUCLEOTIDE SEQUENCE [LARGE SCALE GENOMIC DNA]</scope>
    <source>
        <strain evidence="8 9">CBS 43764</strain>
    </source>
</reference>
<evidence type="ECO:0000313" key="9">
    <source>
        <dbReference type="Proteomes" id="UP000053259"/>
    </source>
</evidence>
<dbReference type="FunFam" id="3.40.605.10:FF:000007">
    <property type="entry name" value="NAD/NADP-dependent betaine aldehyde dehydrogenase"/>
    <property type="match status" value="1"/>
</dbReference>
<comment type="catalytic activity">
    <reaction evidence="4">
        <text>an aldehyde + NAD(+) + H2O = a carboxylate + NADH + 2 H(+)</text>
        <dbReference type="Rhea" id="RHEA:16185"/>
        <dbReference type="ChEBI" id="CHEBI:15377"/>
        <dbReference type="ChEBI" id="CHEBI:15378"/>
        <dbReference type="ChEBI" id="CHEBI:17478"/>
        <dbReference type="ChEBI" id="CHEBI:29067"/>
        <dbReference type="ChEBI" id="CHEBI:57540"/>
        <dbReference type="ChEBI" id="CHEBI:57945"/>
        <dbReference type="EC" id="1.2.1.3"/>
    </reaction>
</comment>
<dbReference type="Gene3D" id="3.40.605.10">
    <property type="entry name" value="Aldehyde Dehydrogenase, Chain A, domain 1"/>
    <property type="match status" value="1"/>
</dbReference>
<dbReference type="HOGENOM" id="CLU_005391_0_1_1"/>
<dbReference type="InParanoid" id="A0A0D2APD6"/>
<dbReference type="AlphaFoldDB" id="A0A0D2APD6"/>
<dbReference type="EMBL" id="KN847531">
    <property type="protein sequence ID" value="KIW08528.1"/>
    <property type="molecule type" value="Genomic_DNA"/>
</dbReference>
<feature type="domain" description="Aldehyde dehydrogenase" evidence="7">
    <location>
        <begin position="19"/>
        <end position="480"/>
    </location>
</feature>